<dbReference type="STRING" id="86416.Clopa_4204"/>
<keyword evidence="1" id="KW-0479">Metal-binding</keyword>
<dbReference type="HOGENOM" id="CLU_134973_10_4_9"/>
<dbReference type="InterPro" id="IPR001802">
    <property type="entry name" value="MerP/CopZ"/>
</dbReference>
<dbReference type="CDD" id="cd00371">
    <property type="entry name" value="HMA"/>
    <property type="match status" value="1"/>
</dbReference>
<protein>
    <submittedName>
        <fullName evidence="5">Cation transport ATPase</fullName>
    </submittedName>
</protein>
<dbReference type="InterPro" id="IPR036163">
    <property type="entry name" value="HMA_dom_sf"/>
</dbReference>
<dbReference type="SUPFAM" id="SSF55008">
    <property type="entry name" value="HMA, heavy metal-associated domain"/>
    <property type="match status" value="1"/>
</dbReference>
<dbReference type="OrthoDB" id="9813965at2"/>
<evidence type="ECO:0000256" key="2">
    <source>
        <dbReference type="ARBA" id="ARBA00022967"/>
    </source>
</evidence>
<keyword evidence="6" id="KW-1185">Reference proteome</keyword>
<dbReference type="PROSITE" id="PS50846">
    <property type="entry name" value="HMA_2"/>
    <property type="match status" value="1"/>
</dbReference>
<evidence type="ECO:0000259" key="4">
    <source>
        <dbReference type="PROSITE" id="PS50846"/>
    </source>
</evidence>
<keyword evidence="3" id="KW-0186">Copper</keyword>
<reference evidence="5 6" key="1">
    <citation type="submission" date="2012-01" db="EMBL/GenBank/DDBJ databases">
        <title>Complete sequence of chromosome of Clostridium pasteurianum BC1.</title>
        <authorList>
            <consortium name="US DOE Joint Genome Institute"/>
            <person name="Lucas S."/>
            <person name="Han J."/>
            <person name="Lapidus A."/>
            <person name="Cheng J.-F."/>
            <person name="Goodwin L."/>
            <person name="Pitluck S."/>
            <person name="Peters L."/>
            <person name="Mikhailova N."/>
            <person name="Teshima H."/>
            <person name="Detter J.C."/>
            <person name="Han C."/>
            <person name="Tapia R."/>
            <person name="Land M."/>
            <person name="Hauser L."/>
            <person name="Kyrpides N."/>
            <person name="Ivanova N."/>
            <person name="Pagani I."/>
            <person name="Dunn J."/>
            <person name="Taghavi S."/>
            <person name="Francis A."/>
            <person name="van der Lelie D."/>
            <person name="Woyke T."/>
        </authorList>
    </citation>
    <scope>NUCLEOTIDE SEQUENCE [LARGE SCALE GENOMIC DNA]</scope>
    <source>
        <strain evidence="5 6">BC1</strain>
    </source>
</reference>
<dbReference type="GO" id="GO:0005507">
    <property type="term" value="F:copper ion binding"/>
    <property type="evidence" value="ECO:0007669"/>
    <property type="project" value="TreeGrafter"/>
</dbReference>
<dbReference type="PANTHER" id="PTHR43520">
    <property type="entry name" value="ATP7, ISOFORM B"/>
    <property type="match status" value="1"/>
</dbReference>
<dbReference type="FunFam" id="3.30.70.100:FF:000005">
    <property type="entry name" value="Copper-exporting P-type ATPase A"/>
    <property type="match status" value="1"/>
</dbReference>
<dbReference type="GO" id="GO:0016020">
    <property type="term" value="C:membrane"/>
    <property type="evidence" value="ECO:0007669"/>
    <property type="project" value="TreeGrafter"/>
</dbReference>
<sequence>MIENISLNVYGMTCNLCSMRIKSTLEKVEGIVKVNVSYASEKAKFEYDNAKIDLKNIKKKIELLGFSVDENKINLKF</sequence>
<dbReference type="PATRIC" id="fig|86416.3.peg.4209"/>
<dbReference type="GO" id="GO:0055070">
    <property type="term" value="P:copper ion homeostasis"/>
    <property type="evidence" value="ECO:0007669"/>
    <property type="project" value="TreeGrafter"/>
</dbReference>
<dbReference type="Proteomes" id="UP000013523">
    <property type="component" value="Chromosome"/>
</dbReference>
<gene>
    <name evidence="5" type="ORF">Clopa_4204</name>
</gene>
<evidence type="ECO:0000256" key="1">
    <source>
        <dbReference type="ARBA" id="ARBA00022723"/>
    </source>
</evidence>
<dbReference type="PRINTS" id="PR00946">
    <property type="entry name" value="HGSCAVENGER"/>
</dbReference>
<keyword evidence="2" id="KW-1278">Translocase</keyword>
<dbReference type="AlphaFoldDB" id="R4KED6"/>
<evidence type="ECO:0000313" key="6">
    <source>
        <dbReference type="Proteomes" id="UP000013523"/>
    </source>
</evidence>
<dbReference type="eggNOG" id="COG2608">
    <property type="taxonomic scope" value="Bacteria"/>
</dbReference>
<dbReference type="GO" id="GO:0043682">
    <property type="term" value="F:P-type divalent copper transporter activity"/>
    <property type="evidence" value="ECO:0007669"/>
    <property type="project" value="TreeGrafter"/>
</dbReference>
<proteinExistence type="predicted"/>
<dbReference type="InterPro" id="IPR006121">
    <property type="entry name" value="HMA_dom"/>
</dbReference>
<feature type="domain" description="HMA" evidence="4">
    <location>
        <begin position="3"/>
        <end position="69"/>
    </location>
</feature>
<evidence type="ECO:0000256" key="3">
    <source>
        <dbReference type="ARBA" id="ARBA00023008"/>
    </source>
</evidence>
<dbReference type="EMBL" id="CP003261">
    <property type="protein sequence ID" value="AGK98934.1"/>
    <property type="molecule type" value="Genomic_DNA"/>
</dbReference>
<dbReference type="Gene3D" id="3.30.70.100">
    <property type="match status" value="1"/>
</dbReference>
<evidence type="ECO:0000313" key="5">
    <source>
        <dbReference type="EMBL" id="AGK98934.1"/>
    </source>
</evidence>
<dbReference type="PANTHER" id="PTHR43520:SF8">
    <property type="entry name" value="P-TYPE CU(+) TRANSPORTER"/>
    <property type="match status" value="1"/>
</dbReference>
<accession>R4KED6</accession>
<dbReference type="Pfam" id="PF00403">
    <property type="entry name" value="HMA"/>
    <property type="match status" value="1"/>
</dbReference>
<dbReference type="KEGG" id="cpas:Clopa_4204"/>
<dbReference type="RefSeq" id="WP_015617208.1">
    <property type="nucleotide sequence ID" value="NC_021182.1"/>
</dbReference>
<organism evidence="5 6">
    <name type="scientific">Clostridium pasteurianum BC1</name>
    <dbReference type="NCBI Taxonomy" id="86416"/>
    <lineage>
        <taxon>Bacteria</taxon>
        <taxon>Bacillati</taxon>
        <taxon>Bacillota</taxon>
        <taxon>Clostridia</taxon>
        <taxon>Eubacteriales</taxon>
        <taxon>Clostridiaceae</taxon>
        <taxon>Clostridium</taxon>
    </lineage>
</organism>
<name>R4KED6_CLOPA</name>